<proteinExistence type="predicted"/>
<protein>
    <recommendedName>
        <fullName evidence="3">Secreted protein</fullName>
    </recommendedName>
</protein>
<reference evidence="1 2" key="1">
    <citation type="submission" date="2024-07" db="EMBL/GenBank/DDBJ databases">
        <title>Section-level genome sequencing and comparative genomics of Aspergillus sections Usti and Cavernicolus.</title>
        <authorList>
            <consortium name="Lawrence Berkeley National Laboratory"/>
            <person name="Nybo J.L."/>
            <person name="Vesth T.C."/>
            <person name="Theobald S."/>
            <person name="Frisvad J.C."/>
            <person name="Larsen T.O."/>
            <person name="Kjaerboelling I."/>
            <person name="Rothschild-Mancinelli K."/>
            <person name="Lyhne E.K."/>
            <person name="Kogle M.E."/>
            <person name="Barry K."/>
            <person name="Clum A."/>
            <person name="Na H."/>
            <person name="Ledsgaard L."/>
            <person name="Lin J."/>
            <person name="Lipzen A."/>
            <person name="Kuo A."/>
            <person name="Riley R."/>
            <person name="Mondo S."/>
            <person name="Labutti K."/>
            <person name="Haridas S."/>
            <person name="Pangalinan J."/>
            <person name="Salamov A.A."/>
            <person name="Simmons B.A."/>
            <person name="Magnuson J.K."/>
            <person name="Chen J."/>
            <person name="Drula E."/>
            <person name="Henrissat B."/>
            <person name="Wiebenga A."/>
            <person name="Lubbers R.J."/>
            <person name="Gomes A.C."/>
            <person name="Makela M.R."/>
            <person name="Stajich J."/>
            <person name="Grigoriev I.V."/>
            <person name="Mortensen U.H."/>
            <person name="De Vries R.P."/>
            <person name="Baker S.E."/>
            <person name="Andersen M.R."/>
        </authorList>
    </citation>
    <scope>NUCLEOTIDE SEQUENCE [LARGE SCALE GENOMIC DNA]</scope>
    <source>
        <strain evidence="1 2">CBS 588.65</strain>
    </source>
</reference>
<organism evidence="1 2">
    <name type="scientific">Aspergillus granulosus</name>
    <dbReference type="NCBI Taxonomy" id="176169"/>
    <lineage>
        <taxon>Eukaryota</taxon>
        <taxon>Fungi</taxon>
        <taxon>Dikarya</taxon>
        <taxon>Ascomycota</taxon>
        <taxon>Pezizomycotina</taxon>
        <taxon>Eurotiomycetes</taxon>
        <taxon>Eurotiomycetidae</taxon>
        <taxon>Eurotiales</taxon>
        <taxon>Aspergillaceae</taxon>
        <taxon>Aspergillus</taxon>
        <taxon>Aspergillus subgen. Nidulantes</taxon>
    </lineage>
</organism>
<keyword evidence="2" id="KW-1185">Reference proteome</keyword>
<evidence type="ECO:0000313" key="1">
    <source>
        <dbReference type="EMBL" id="KAL2818620.1"/>
    </source>
</evidence>
<dbReference type="EMBL" id="JBFXLT010000013">
    <property type="protein sequence ID" value="KAL2818620.1"/>
    <property type="molecule type" value="Genomic_DNA"/>
</dbReference>
<evidence type="ECO:0008006" key="3">
    <source>
        <dbReference type="Google" id="ProtNLM"/>
    </source>
</evidence>
<name>A0ABR4HT30_9EURO</name>
<gene>
    <name evidence="1" type="ORF">BJX63DRAFT_58292</name>
</gene>
<sequence length="62" mass="6984">MRCISFVKIGPAGISPLALCSTFSCCLRDANLQKRHFSETLVKERLQNVQQGFHRICIAFPC</sequence>
<comment type="caution">
    <text evidence="1">The sequence shown here is derived from an EMBL/GenBank/DDBJ whole genome shotgun (WGS) entry which is preliminary data.</text>
</comment>
<dbReference type="Proteomes" id="UP001610334">
    <property type="component" value="Unassembled WGS sequence"/>
</dbReference>
<evidence type="ECO:0000313" key="2">
    <source>
        <dbReference type="Proteomes" id="UP001610334"/>
    </source>
</evidence>
<accession>A0ABR4HT30</accession>
<dbReference type="PROSITE" id="PS51257">
    <property type="entry name" value="PROKAR_LIPOPROTEIN"/>
    <property type="match status" value="1"/>
</dbReference>